<protein>
    <recommendedName>
        <fullName evidence="5">Secreted protein</fullName>
    </recommendedName>
</protein>
<comment type="caution">
    <text evidence="3">The sequence shown here is derived from an EMBL/GenBank/DDBJ whole genome shotgun (WGS) entry which is preliminary data.</text>
</comment>
<dbReference type="Proteomes" id="UP000621210">
    <property type="component" value="Unassembled WGS sequence"/>
</dbReference>
<accession>A0A926L701</accession>
<feature type="chain" id="PRO_5038580833" description="Secreted protein" evidence="2">
    <location>
        <begin position="32"/>
        <end position="134"/>
    </location>
</feature>
<evidence type="ECO:0008006" key="5">
    <source>
        <dbReference type="Google" id="ProtNLM"/>
    </source>
</evidence>
<feature type="region of interest" description="Disordered" evidence="1">
    <location>
        <begin position="43"/>
        <end position="134"/>
    </location>
</feature>
<evidence type="ECO:0000313" key="3">
    <source>
        <dbReference type="EMBL" id="MBD0423782.1"/>
    </source>
</evidence>
<organism evidence="3 4">
    <name type="scientific">Streptomyces griseicoloratus</name>
    <dbReference type="NCBI Taxonomy" id="2752516"/>
    <lineage>
        <taxon>Bacteria</taxon>
        <taxon>Bacillati</taxon>
        <taxon>Actinomycetota</taxon>
        <taxon>Actinomycetes</taxon>
        <taxon>Kitasatosporales</taxon>
        <taxon>Streptomycetaceae</taxon>
        <taxon>Streptomyces</taxon>
    </lineage>
</organism>
<dbReference type="AlphaFoldDB" id="A0A926L701"/>
<evidence type="ECO:0000313" key="4">
    <source>
        <dbReference type="Proteomes" id="UP000621210"/>
    </source>
</evidence>
<evidence type="ECO:0000256" key="2">
    <source>
        <dbReference type="SAM" id="SignalP"/>
    </source>
</evidence>
<keyword evidence="4" id="KW-1185">Reference proteome</keyword>
<reference evidence="3" key="2">
    <citation type="submission" date="2020-09" db="EMBL/GenBank/DDBJ databases">
        <authorList>
            <person name="Luo X."/>
        </authorList>
    </citation>
    <scope>NUCLEOTIDE SEQUENCE</scope>
    <source>
        <strain evidence="3">TRM S81-3</strain>
    </source>
</reference>
<dbReference type="EMBL" id="JACVQF010000224">
    <property type="protein sequence ID" value="MBD0423782.1"/>
    <property type="molecule type" value="Genomic_DNA"/>
</dbReference>
<proteinExistence type="predicted"/>
<evidence type="ECO:0000256" key="1">
    <source>
        <dbReference type="SAM" id="MobiDB-lite"/>
    </source>
</evidence>
<sequence>MFGGTTTRTLVSLFAAVLLALQFLTSSGSFASAHTSRDATAKAVLPGADPSGPALRGETVTCHDAGAPKNPNGPLRTRDRHRAAAPSAPDTPERPLARRHAEAPPERALPGGAHRHPSRPSTAHSPAALQVFRC</sequence>
<reference evidence="3" key="1">
    <citation type="submission" date="2020-09" db="EMBL/GenBank/DDBJ databases">
        <title>Streptomyces grisecoloratus sp. nov., isolated from cotton soil.</title>
        <authorList>
            <person name="Xing L."/>
        </authorList>
    </citation>
    <scope>NUCLEOTIDE SEQUENCE</scope>
    <source>
        <strain evidence="3">TRM S81-3</strain>
    </source>
</reference>
<dbReference type="RefSeq" id="WP_188184712.1">
    <property type="nucleotide sequence ID" value="NZ_JACVQF010000224.1"/>
</dbReference>
<feature type="signal peptide" evidence="2">
    <location>
        <begin position="1"/>
        <end position="31"/>
    </location>
</feature>
<name>A0A926L701_9ACTN</name>
<gene>
    <name evidence="3" type="ORF">H0H10_32275</name>
</gene>
<keyword evidence="2" id="KW-0732">Signal</keyword>
<feature type="compositionally biased region" description="Basic and acidic residues" evidence="1">
    <location>
        <begin position="91"/>
        <end position="105"/>
    </location>
</feature>